<proteinExistence type="inferred from homology"/>
<organism evidence="3">
    <name type="scientific">Puccinia triticina (isolate 1-1 / race 1 (BBBD))</name>
    <name type="common">Brown leaf rust fungus</name>
    <dbReference type="NCBI Taxonomy" id="630390"/>
    <lineage>
        <taxon>Eukaryota</taxon>
        <taxon>Fungi</taxon>
        <taxon>Dikarya</taxon>
        <taxon>Basidiomycota</taxon>
        <taxon>Pucciniomycotina</taxon>
        <taxon>Pucciniomycetes</taxon>
        <taxon>Pucciniales</taxon>
        <taxon>Pucciniaceae</taxon>
        <taxon>Puccinia</taxon>
    </lineage>
</organism>
<feature type="compositionally biased region" description="Polar residues" evidence="2">
    <location>
        <begin position="280"/>
        <end position="294"/>
    </location>
</feature>
<comment type="similarity">
    <text evidence="1">Belongs to the LTV1 family.</text>
</comment>
<feature type="region of interest" description="Disordered" evidence="2">
    <location>
        <begin position="20"/>
        <end position="75"/>
    </location>
</feature>
<feature type="region of interest" description="Disordered" evidence="2">
    <location>
        <begin position="263"/>
        <end position="306"/>
    </location>
</feature>
<sequence length="465" mass="51130">MPPPSVFRGPDAQHYALVHRSQRDPLLNDPDASAHVLHPVQRQNDAHKQRKKKVAHIHRTQTPKLTGRSPPQGLTRHELEASLGDGPATIRPNVGEASMYAIYYDDSEYDYMQHLKPVGLAKDAVLLEKPSTTTTKPGQPIELRAHDGPSQPALRLPDSVQPTPTEQMLSYQDHLTYALPAHSAIPDDGLLPLDDDPALREVLEALDDEAYVDELAAGDEFFGTIVRDGERPPDEPPAWIEQPQQPASQWEAEMARFIPALSSSRNTPLDDAASSAASPRQPTTSSKQPRSSLRSVPPSARGSLAGSAFSMSSSAMYRNQGLTDLDDRFDQIEKEYESSDTESEGGSEASNATATPGPPVRADFEEIMDDFLGRFELLGGKMKPVMPGTTPLDKLDTLRSELLGPAAQPDTLRERRAVKEQILAHLKADQQAHDARPSQAAARDRYSTLERDDPQDKWDCQTILS</sequence>
<dbReference type="Proteomes" id="UP000005240">
    <property type="component" value="Unassembled WGS sequence"/>
</dbReference>
<dbReference type="Pfam" id="PF04180">
    <property type="entry name" value="LTV"/>
    <property type="match status" value="2"/>
</dbReference>
<feature type="compositionally biased region" description="Basic and acidic residues" evidence="2">
    <location>
        <begin position="427"/>
        <end position="459"/>
    </location>
</feature>
<dbReference type="GO" id="GO:0000056">
    <property type="term" value="P:ribosomal small subunit export from nucleus"/>
    <property type="evidence" value="ECO:0007669"/>
    <property type="project" value="TreeGrafter"/>
</dbReference>
<dbReference type="PANTHER" id="PTHR21531:SF0">
    <property type="entry name" value="PROTEIN LTV1 HOMOLOG"/>
    <property type="match status" value="1"/>
</dbReference>
<dbReference type="GO" id="GO:0005634">
    <property type="term" value="C:nucleus"/>
    <property type="evidence" value="ECO:0007669"/>
    <property type="project" value="TreeGrafter"/>
</dbReference>
<reference evidence="3" key="1">
    <citation type="submission" date="2009-11" db="EMBL/GenBank/DDBJ databases">
        <authorList>
            <consortium name="The Broad Institute Genome Sequencing Platform"/>
            <person name="Ward D."/>
            <person name="Feldgarden M."/>
            <person name="Earl A."/>
            <person name="Young S.K."/>
            <person name="Zeng Q."/>
            <person name="Koehrsen M."/>
            <person name="Alvarado L."/>
            <person name="Berlin A."/>
            <person name="Bochicchio J."/>
            <person name="Borenstein D."/>
            <person name="Chapman S.B."/>
            <person name="Chen Z."/>
            <person name="Engels R."/>
            <person name="Freedman E."/>
            <person name="Gellesch M."/>
            <person name="Goldberg J."/>
            <person name="Griggs A."/>
            <person name="Gujja S."/>
            <person name="Heilman E."/>
            <person name="Heiman D."/>
            <person name="Hepburn T."/>
            <person name="Howarth C."/>
            <person name="Jen D."/>
            <person name="Larson L."/>
            <person name="Lewis B."/>
            <person name="Mehta T."/>
            <person name="Park D."/>
            <person name="Pearson M."/>
            <person name="Roberts A."/>
            <person name="Saif S."/>
            <person name="Shea T."/>
            <person name="Shenoy N."/>
            <person name="Sisk P."/>
            <person name="Stolte C."/>
            <person name="Sykes S."/>
            <person name="Thomson T."/>
            <person name="Walk T."/>
            <person name="White J."/>
            <person name="Yandava C."/>
            <person name="Izard J."/>
            <person name="Baranova O.V."/>
            <person name="Blanton J.M."/>
            <person name="Tanner A.C."/>
            <person name="Dewhirst F.E."/>
            <person name="Haas B."/>
            <person name="Nusbaum C."/>
            <person name="Birren B."/>
        </authorList>
    </citation>
    <scope>NUCLEOTIDE SEQUENCE [LARGE SCALE GENOMIC DNA]</scope>
    <source>
        <strain evidence="3">1-1 BBBD Race 1</strain>
    </source>
</reference>
<dbReference type="STRING" id="630390.A0A180GSI1"/>
<accession>A0A180GSI1</accession>
<protein>
    <submittedName>
        <fullName evidence="3 4">Uncharacterized protein</fullName>
    </submittedName>
</protein>
<reference evidence="3" key="2">
    <citation type="submission" date="2016-05" db="EMBL/GenBank/DDBJ databases">
        <title>Comparative analysis highlights variable genome content of wheat rusts and divergence of the mating loci.</title>
        <authorList>
            <person name="Cuomo C.A."/>
            <person name="Bakkeren G."/>
            <person name="Szabo L."/>
            <person name="Khalil H."/>
            <person name="Joly D."/>
            <person name="Goldberg J."/>
            <person name="Young S."/>
            <person name="Zeng Q."/>
            <person name="Fellers J."/>
        </authorList>
    </citation>
    <scope>NUCLEOTIDE SEQUENCE [LARGE SCALE GENOMIC DNA]</scope>
    <source>
        <strain evidence="3">1-1 BBBD Race 1</strain>
    </source>
</reference>
<dbReference type="OrthoDB" id="5852896at2759"/>
<dbReference type="GO" id="GO:0005829">
    <property type="term" value="C:cytosol"/>
    <property type="evidence" value="ECO:0007669"/>
    <property type="project" value="TreeGrafter"/>
</dbReference>
<gene>
    <name evidence="3" type="ORF">PTTG_26691</name>
</gene>
<dbReference type="PANTHER" id="PTHR21531">
    <property type="entry name" value="LOW-TEMPERATURE VIABILITY PROTEIN LTV1-RELATED"/>
    <property type="match status" value="1"/>
</dbReference>
<dbReference type="AlphaFoldDB" id="A0A180GSI1"/>
<feature type="compositionally biased region" description="Basic residues" evidence="2">
    <location>
        <begin position="48"/>
        <end position="61"/>
    </location>
</feature>
<dbReference type="VEuPathDB" id="FungiDB:PTTG_26691"/>
<reference evidence="4 5" key="3">
    <citation type="journal article" date="2017" name="G3 (Bethesda)">
        <title>Comparative analysis highlights variable genome content of wheat rusts and divergence of the mating loci.</title>
        <authorList>
            <person name="Cuomo C.A."/>
            <person name="Bakkeren G."/>
            <person name="Khalil H.B."/>
            <person name="Panwar V."/>
            <person name="Joly D."/>
            <person name="Linning R."/>
            <person name="Sakthikumar S."/>
            <person name="Song X."/>
            <person name="Adiconis X."/>
            <person name="Fan L."/>
            <person name="Goldberg J.M."/>
            <person name="Levin J.Z."/>
            <person name="Young S."/>
            <person name="Zeng Q."/>
            <person name="Anikster Y."/>
            <person name="Bruce M."/>
            <person name="Wang M."/>
            <person name="Yin C."/>
            <person name="McCallum B."/>
            <person name="Szabo L.J."/>
            <person name="Hulbert S."/>
            <person name="Chen X."/>
            <person name="Fellers J.P."/>
        </authorList>
    </citation>
    <scope>NUCLEOTIDE SEQUENCE</scope>
    <source>
        <strain evidence="5">Isolate 1-1 / race 1 (BBBD)</strain>
        <strain evidence="4">isolate 1-1 / race 1 (BBBD)</strain>
    </source>
</reference>
<feature type="region of interest" description="Disordered" evidence="2">
    <location>
        <begin position="131"/>
        <end position="164"/>
    </location>
</feature>
<reference evidence="4" key="4">
    <citation type="submission" date="2025-05" db="UniProtKB">
        <authorList>
            <consortium name="EnsemblFungi"/>
        </authorList>
    </citation>
    <scope>IDENTIFICATION</scope>
    <source>
        <strain evidence="4">isolate 1-1 / race 1 (BBBD)</strain>
    </source>
</reference>
<evidence type="ECO:0000313" key="4">
    <source>
        <dbReference type="EnsemblFungi" id="PTTG_26691-t43_1-p1"/>
    </source>
</evidence>
<name>A0A180GSI1_PUCT1</name>
<dbReference type="GO" id="GO:0042274">
    <property type="term" value="P:ribosomal small subunit biogenesis"/>
    <property type="evidence" value="ECO:0007669"/>
    <property type="project" value="InterPro"/>
</dbReference>
<feature type="region of interest" description="Disordered" evidence="2">
    <location>
        <begin position="427"/>
        <end position="465"/>
    </location>
</feature>
<dbReference type="InterPro" id="IPR007307">
    <property type="entry name" value="Ltv1"/>
</dbReference>
<feature type="region of interest" description="Disordered" evidence="2">
    <location>
        <begin position="226"/>
        <end position="250"/>
    </location>
</feature>
<dbReference type="GO" id="GO:0030688">
    <property type="term" value="C:preribosome, small subunit precursor"/>
    <property type="evidence" value="ECO:0007669"/>
    <property type="project" value="TreeGrafter"/>
</dbReference>
<feature type="region of interest" description="Disordered" evidence="2">
    <location>
        <begin position="335"/>
        <end position="361"/>
    </location>
</feature>
<evidence type="ECO:0000256" key="2">
    <source>
        <dbReference type="SAM" id="MobiDB-lite"/>
    </source>
</evidence>
<evidence type="ECO:0000313" key="3">
    <source>
        <dbReference type="EMBL" id="OAV95262.1"/>
    </source>
</evidence>
<evidence type="ECO:0000313" key="5">
    <source>
        <dbReference type="Proteomes" id="UP000005240"/>
    </source>
</evidence>
<evidence type="ECO:0000256" key="1">
    <source>
        <dbReference type="ARBA" id="ARBA00009078"/>
    </source>
</evidence>
<dbReference type="EMBL" id="ADAS02000030">
    <property type="protein sequence ID" value="OAV95262.1"/>
    <property type="molecule type" value="Genomic_DNA"/>
</dbReference>
<keyword evidence="5" id="KW-1185">Reference proteome</keyword>
<dbReference type="EnsemblFungi" id="PTTG_26691-t43_1">
    <property type="protein sequence ID" value="PTTG_26691-t43_1-p1"/>
    <property type="gene ID" value="PTTG_26691"/>
</dbReference>